<evidence type="ECO:0000256" key="2">
    <source>
        <dbReference type="HAMAP-Rule" id="MF_01103"/>
    </source>
</evidence>
<dbReference type="PANTHER" id="PTHR37300">
    <property type="entry name" value="UPF0291 PROTEIN CBO2609/CLC_2481"/>
    <property type="match status" value="1"/>
</dbReference>
<proteinExistence type="inferred from homology"/>
<evidence type="ECO:0000256" key="1">
    <source>
        <dbReference type="ARBA" id="ARBA00022490"/>
    </source>
</evidence>
<comment type="subcellular location">
    <subcellularLocation>
        <location evidence="2">Cytoplasm</location>
    </subcellularLocation>
</comment>
<keyword evidence="1 2" id="KW-0963">Cytoplasm</keyword>
<organism evidence="3 4">
    <name type="scientific">Paenibacillus glycinis</name>
    <dbReference type="NCBI Taxonomy" id="2697035"/>
    <lineage>
        <taxon>Bacteria</taxon>
        <taxon>Bacillati</taxon>
        <taxon>Bacillota</taxon>
        <taxon>Bacilli</taxon>
        <taxon>Bacillales</taxon>
        <taxon>Paenibacillaceae</taxon>
        <taxon>Paenibacillus</taxon>
    </lineage>
</organism>
<comment type="caution">
    <text evidence="3">The sequence shown here is derived from an EMBL/GenBank/DDBJ whole genome shotgun (WGS) entry which is preliminary data.</text>
</comment>
<name>A0ABW9XMI2_9BACL</name>
<sequence>MRTMLKRINELSKLEKNQGLSEMEKAEQAGLRREYLHQFRGTINSVLLNVTIVDPNGDDVTPEKLKREQGRLD</sequence>
<reference evidence="3 4" key="1">
    <citation type="submission" date="2020-01" db="EMBL/GenBank/DDBJ databases">
        <title>Paenibacillus soybeanensis sp. nov. isolated from the nodules of soybean (Glycine max(L.) Merr).</title>
        <authorList>
            <person name="Wang H."/>
        </authorList>
    </citation>
    <scope>NUCLEOTIDE SEQUENCE [LARGE SCALE GENOMIC DNA]</scope>
    <source>
        <strain evidence="3 4">T1</strain>
    </source>
</reference>
<gene>
    <name evidence="3" type="ORF">GT019_07685</name>
</gene>
<evidence type="ECO:0000313" key="4">
    <source>
        <dbReference type="Proteomes" id="UP000665561"/>
    </source>
</evidence>
<keyword evidence="4" id="KW-1185">Reference proteome</keyword>
<protein>
    <recommendedName>
        <fullName evidence="2">UPF0291 protein GT019_07685</fullName>
    </recommendedName>
</protein>
<accession>A0ABW9XMI2</accession>
<dbReference type="InterPro" id="IPR009242">
    <property type="entry name" value="DUF896"/>
</dbReference>
<comment type="similarity">
    <text evidence="2">Belongs to the UPF0291 family.</text>
</comment>
<dbReference type="HAMAP" id="MF_01103">
    <property type="entry name" value="UPF0291"/>
    <property type="match status" value="1"/>
</dbReference>
<dbReference type="Pfam" id="PF05979">
    <property type="entry name" value="DUF896"/>
    <property type="match status" value="1"/>
</dbReference>
<evidence type="ECO:0000313" key="3">
    <source>
        <dbReference type="EMBL" id="NBD23748.1"/>
    </source>
</evidence>
<dbReference type="PANTHER" id="PTHR37300:SF1">
    <property type="entry name" value="UPF0291 PROTEIN YNZC"/>
    <property type="match status" value="1"/>
</dbReference>
<dbReference type="SUPFAM" id="SSF158221">
    <property type="entry name" value="YnzC-like"/>
    <property type="match status" value="1"/>
</dbReference>
<dbReference type="EMBL" id="JAAAMV010000003">
    <property type="protein sequence ID" value="NBD23748.1"/>
    <property type="molecule type" value="Genomic_DNA"/>
</dbReference>
<dbReference type="RefSeq" id="WP_161742517.1">
    <property type="nucleotide sequence ID" value="NZ_JAAAMV010000003.1"/>
</dbReference>
<dbReference type="Gene3D" id="1.10.287.540">
    <property type="entry name" value="Helix hairpin bin"/>
    <property type="match status" value="1"/>
</dbReference>
<dbReference type="Proteomes" id="UP000665561">
    <property type="component" value="Unassembled WGS sequence"/>
</dbReference>